<dbReference type="SUPFAM" id="SSF48403">
    <property type="entry name" value="Ankyrin repeat"/>
    <property type="match status" value="1"/>
</dbReference>
<organism evidence="4 5">
    <name type="scientific">Podospora australis</name>
    <dbReference type="NCBI Taxonomy" id="1536484"/>
    <lineage>
        <taxon>Eukaryota</taxon>
        <taxon>Fungi</taxon>
        <taxon>Dikarya</taxon>
        <taxon>Ascomycota</taxon>
        <taxon>Pezizomycotina</taxon>
        <taxon>Sordariomycetes</taxon>
        <taxon>Sordariomycetidae</taxon>
        <taxon>Sordariales</taxon>
        <taxon>Podosporaceae</taxon>
        <taxon>Podospora</taxon>
    </lineage>
</organism>
<evidence type="ECO:0000256" key="2">
    <source>
        <dbReference type="ARBA" id="ARBA00023043"/>
    </source>
</evidence>
<accession>A0AAN6WLQ0</accession>
<feature type="repeat" description="ANK" evidence="3">
    <location>
        <begin position="164"/>
        <end position="198"/>
    </location>
</feature>
<dbReference type="PROSITE" id="PS50297">
    <property type="entry name" value="ANK_REP_REGION"/>
    <property type="match status" value="2"/>
</dbReference>
<keyword evidence="2 3" id="KW-0040">ANK repeat</keyword>
<protein>
    <submittedName>
        <fullName evidence="4">Ankyrin repeat-containing domain protein</fullName>
    </submittedName>
</protein>
<dbReference type="Proteomes" id="UP001302126">
    <property type="component" value="Unassembled WGS sequence"/>
</dbReference>
<keyword evidence="5" id="KW-1185">Reference proteome</keyword>
<dbReference type="InterPro" id="IPR002110">
    <property type="entry name" value="Ankyrin_rpt"/>
</dbReference>
<name>A0AAN6WLQ0_9PEZI</name>
<dbReference type="AlphaFoldDB" id="A0AAN6WLQ0"/>
<dbReference type="PANTHER" id="PTHR24126:SF14">
    <property type="entry name" value="ANK_REP_REGION DOMAIN-CONTAINING PROTEIN"/>
    <property type="match status" value="1"/>
</dbReference>
<gene>
    <name evidence="4" type="ORF">QBC35DRAFT_60995</name>
</gene>
<feature type="repeat" description="ANK" evidence="3">
    <location>
        <begin position="96"/>
        <end position="128"/>
    </location>
</feature>
<dbReference type="SMART" id="SM00248">
    <property type="entry name" value="ANK"/>
    <property type="match status" value="6"/>
</dbReference>
<evidence type="ECO:0000313" key="5">
    <source>
        <dbReference type="Proteomes" id="UP001302126"/>
    </source>
</evidence>
<keyword evidence="1" id="KW-0677">Repeat</keyword>
<dbReference type="Pfam" id="PF12796">
    <property type="entry name" value="Ank_2"/>
    <property type="match status" value="1"/>
</dbReference>
<evidence type="ECO:0000313" key="4">
    <source>
        <dbReference type="EMBL" id="KAK4184230.1"/>
    </source>
</evidence>
<feature type="repeat" description="ANK" evidence="3">
    <location>
        <begin position="241"/>
        <end position="273"/>
    </location>
</feature>
<dbReference type="PANTHER" id="PTHR24126">
    <property type="entry name" value="ANKYRIN REPEAT, PH AND SEC7 DOMAIN CONTAINING PROTEIN SECG-RELATED"/>
    <property type="match status" value="1"/>
</dbReference>
<dbReference type="EMBL" id="MU864498">
    <property type="protein sequence ID" value="KAK4184230.1"/>
    <property type="molecule type" value="Genomic_DNA"/>
</dbReference>
<reference evidence="4" key="1">
    <citation type="journal article" date="2023" name="Mol. Phylogenet. Evol.">
        <title>Genome-scale phylogeny and comparative genomics of the fungal order Sordariales.</title>
        <authorList>
            <person name="Hensen N."/>
            <person name="Bonometti L."/>
            <person name="Westerberg I."/>
            <person name="Brannstrom I.O."/>
            <person name="Guillou S."/>
            <person name="Cros-Aarteil S."/>
            <person name="Calhoun S."/>
            <person name="Haridas S."/>
            <person name="Kuo A."/>
            <person name="Mondo S."/>
            <person name="Pangilinan J."/>
            <person name="Riley R."/>
            <person name="LaButti K."/>
            <person name="Andreopoulos B."/>
            <person name="Lipzen A."/>
            <person name="Chen C."/>
            <person name="Yan M."/>
            <person name="Daum C."/>
            <person name="Ng V."/>
            <person name="Clum A."/>
            <person name="Steindorff A."/>
            <person name="Ohm R.A."/>
            <person name="Martin F."/>
            <person name="Silar P."/>
            <person name="Natvig D.O."/>
            <person name="Lalanne C."/>
            <person name="Gautier V."/>
            <person name="Ament-Velasquez S.L."/>
            <person name="Kruys A."/>
            <person name="Hutchinson M.I."/>
            <person name="Powell A.J."/>
            <person name="Barry K."/>
            <person name="Miller A.N."/>
            <person name="Grigoriev I.V."/>
            <person name="Debuchy R."/>
            <person name="Gladieux P."/>
            <person name="Hiltunen Thoren M."/>
            <person name="Johannesson H."/>
        </authorList>
    </citation>
    <scope>NUCLEOTIDE SEQUENCE</scope>
    <source>
        <strain evidence="4">PSN309</strain>
    </source>
</reference>
<evidence type="ECO:0000256" key="3">
    <source>
        <dbReference type="PROSITE-ProRule" id="PRU00023"/>
    </source>
</evidence>
<feature type="repeat" description="ANK" evidence="3">
    <location>
        <begin position="131"/>
        <end position="163"/>
    </location>
</feature>
<dbReference type="InterPro" id="IPR036770">
    <property type="entry name" value="Ankyrin_rpt-contain_sf"/>
</dbReference>
<reference evidence="4" key="2">
    <citation type="submission" date="2023-05" db="EMBL/GenBank/DDBJ databases">
        <authorList>
            <consortium name="Lawrence Berkeley National Laboratory"/>
            <person name="Steindorff A."/>
            <person name="Hensen N."/>
            <person name="Bonometti L."/>
            <person name="Westerberg I."/>
            <person name="Brannstrom I.O."/>
            <person name="Guillou S."/>
            <person name="Cros-Aarteil S."/>
            <person name="Calhoun S."/>
            <person name="Haridas S."/>
            <person name="Kuo A."/>
            <person name="Mondo S."/>
            <person name="Pangilinan J."/>
            <person name="Riley R."/>
            <person name="Labutti K."/>
            <person name="Andreopoulos B."/>
            <person name="Lipzen A."/>
            <person name="Chen C."/>
            <person name="Yanf M."/>
            <person name="Daum C."/>
            <person name="Ng V."/>
            <person name="Clum A."/>
            <person name="Ohm R."/>
            <person name="Martin F."/>
            <person name="Silar P."/>
            <person name="Natvig D."/>
            <person name="Lalanne C."/>
            <person name="Gautier V."/>
            <person name="Ament-Velasquez S.L."/>
            <person name="Kruys A."/>
            <person name="Hutchinson M.I."/>
            <person name="Powell A.J."/>
            <person name="Barry K."/>
            <person name="Miller A.N."/>
            <person name="Grigoriev I.V."/>
            <person name="Debuchy R."/>
            <person name="Gladieux P."/>
            <person name="Thoren M.H."/>
            <person name="Johannesson H."/>
        </authorList>
    </citation>
    <scope>NUCLEOTIDE SEQUENCE</scope>
    <source>
        <strain evidence="4">PSN309</strain>
    </source>
</reference>
<evidence type="ECO:0000256" key="1">
    <source>
        <dbReference type="ARBA" id="ARBA00022737"/>
    </source>
</evidence>
<dbReference type="Gene3D" id="1.25.40.20">
    <property type="entry name" value="Ankyrin repeat-containing domain"/>
    <property type="match status" value="1"/>
</dbReference>
<proteinExistence type="predicted"/>
<comment type="caution">
    <text evidence="4">The sequence shown here is derived from an EMBL/GenBank/DDBJ whole genome shotgun (WGS) entry which is preliminary data.</text>
</comment>
<sequence>MMEFILWKELCPSIPSALAKGAYWRLHSQIDFANTSDSPQWKRLVLDIVGRADIDDVSGSTPIHEAVLTSDRTQRLALLERALCASPGDINTLDGFKASPLQWAASRSDLEVMDVLYRWGADINVDCASGNRDAPLRLAVSSGSFDSVQWLIEHGVNTNVRAVSGVTPLVFSVMQGTTPASITAVLLANGAEPNATETGEGLSELHFLVGEFTERQWAVESTRKLKLLLQAGAEIDKRNCIGRSPLLDAAAYDDHRFVCLVLQHGASLQIIDNQCKGILHCVAEHATSQTMETLRLHIDSLPLGGIGIDPYLKSKEGLTAADYFKAKLEQVQSSKDGVGRPKGSSKPISEKDIEGWVLLMETVQGRYEGY</sequence>
<dbReference type="PROSITE" id="PS50088">
    <property type="entry name" value="ANK_REPEAT"/>
    <property type="match status" value="4"/>
</dbReference>